<dbReference type="HOGENOM" id="CLU_2385978_0_0_1"/>
<dbReference type="InterPro" id="IPR040976">
    <property type="entry name" value="Pkinase_fungal"/>
</dbReference>
<proteinExistence type="predicted"/>
<feature type="domain" description="Fungal-type protein kinase" evidence="1">
    <location>
        <begin position="1"/>
        <end position="94"/>
    </location>
</feature>
<protein>
    <recommendedName>
        <fullName evidence="1">Fungal-type protein kinase domain-containing protein</fullName>
    </recommendedName>
</protein>
<dbReference type="Proteomes" id="UP000002497">
    <property type="component" value="Unassembled WGS sequence"/>
</dbReference>
<reference evidence="3" key="1">
    <citation type="journal article" date="2010" name="Genome Res.">
        <title>Population genomic sequencing of Coccidioides fungi reveals recent hybridization and transposon control.</title>
        <authorList>
            <person name="Neafsey D.E."/>
            <person name="Barker B.M."/>
            <person name="Sharpton T.J."/>
            <person name="Stajich J.E."/>
            <person name="Park D.J."/>
            <person name="Whiston E."/>
            <person name="Hung C.-Y."/>
            <person name="McMahan C."/>
            <person name="White J."/>
            <person name="Sykes S."/>
            <person name="Heiman D."/>
            <person name="Young S."/>
            <person name="Zeng Q."/>
            <person name="Abouelleil A."/>
            <person name="Aftuck L."/>
            <person name="Bessette D."/>
            <person name="Brown A."/>
            <person name="FitzGerald M."/>
            <person name="Lui A."/>
            <person name="Macdonald J.P."/>
            <person name="Priest M."/>
            <person name="Orbach M.J."/>
            <person name="Galgiani J.N."/>
            <person name="Kirkland T.N."/>
            <person name="Cole G.T."/>
            <person name="Birren B.W."/>
            <person name="Henn M.R."/>
            <person name="Taylor J.W."/>
            <person name="Rounsley S.D."/>
        </authorList>
    </citation>
    <scope>NUCLEOTIDE SEQUENCE [LARGE SCALE GENOMIC DNA]</scope>
    <source>
        <strain evidence="3">RMSCC 757 / Silveira</strain>
    </source>
</reference>
<dbReference type="PANTHER" id="PTHR38248">
    <property type="entry name" value="FUNK1 6"/>
    <property type="match status" value="1"/>
</dbReference>
<organism evidence="3">
    <name type="scientific">Coccidioides posadasii (strain RMSCC 757 / Silveira)</name>
    <name type="common">Valley fever fungus</name>
    <dbReference type="NCBI Taxonomy" id="443226"/>
    <lineage>
        <taxon>Eukaryota</taxon>
        <taxon>Fungi</taxon>
        <taxon>Dikarya</taxon>
        <taxon>Ascomycota</taxon>
        <taxon>Pezizomycotina</taxon>
        <taxon>Eurotiomycetes</taxon>
        <taxon>Eurotiomycetidae</taxon>
        <taxon>Onygenales</taxon>
        <taxon>Onygenaceae</taxon>
        <taxon>Coccidioides</taxon>
    </lineage>
</organism>
<reference evidence="3" key="2">
    <citation type="submission" date="2010-03" db="EMBL/GenBank/DDBJ databases">
        <title>The genome sequence of Coccidioides posadasii strain Silveira.</title>
        <authorList>
            <consortium name="The Broad Institute Genome Sequencing Center for Infectious Disease"/>
            <person name="Neafsey D."/>
            <person name="Orbach M."/>
            <person name="Henn M.R."/>
            <person name="Cole G.T."/>
            <person name="Galgiani J."/>
            <person name="Gardner M.J."/>
            <person name="Kirkland T.N."/>
            <person name="Taylor J.W."/>
            <person name="Young S.K."/>
            <person name="Zeng Q."/>
            <person name="Koehrsen M."/>
            <person name="Alvarado L."/>
            <person name="Berlin A."/>
            <person name="Borenstein D."/>
            <person name="Chapman S.B."/>
            <person name="Chen Z."/>
            <person name="Engels R."/>
            <person name="Freedman E."/>
            <person name="Gellesch M."/>
            <person name="Goldberg J."/>
            <person name="Griggs A."/>
            <person name="Gujja S."/>
            <person name="Heilman E."/>
            <person name="Heiman D."/>
            <person name="Howarth C."/>
            <person name="Jen D."/>
            <person name="Larson L."/>
            <person name="Mehta T."/>
            <person name="Neiman D."/>
            <person name="Park D."/>
            <person name="Pearson M."/>
            <person name="Richards J."/>
            <person name="Roberts A."/>
            <person name="Saif S."/>
            <person name="Shea T."/>
            <person name="Shenoy N."/>
            <person name="Sisk P."/>
            <person name="Stolte C."/>
            <person name="Sykes S."/>
            <person name="Walk T."/>
            <person name="White J."/>
            <person name="Yandava C."/>
            <person name="Haas B."/>
            <person name="Nusbaum C."/>
            <person name="Birren B."/>
        </authorList>
    </citation>
    <scope>NUCLEOTIDE SEQUENCE [LARGE SCALE GENOMIC DNA]</scope>
    <source>
        <strain evidence="3">RMSCC 757 / Silveira</strain>
    </source>
</reference>
<evidence type="ECO:0000313" key="2">
    <source>
        <dbReference type="EMBL" id="EFW22187.1"/>
    </source>
</evidence>
<dbReference type="EMBL" id="GL636486">
    <property type="protein sequence ID" value="EFW22187.1"/>
    <property type="molecule type" value="Genomic_DNA"/>
</dbReference>
<evidence type="ECO:0000313" key="3">
    <source>
        <dbReference type="Proteomes" id="UP000002497"/>
    </source>
</evidence>
<dbReference type="OMA" id="ITHRTEC"/>
<keyword evidence="3" id="KW-1185">Reference proteome</keyword>
<dbReference type="STRING" id="443226.E9CTU4"/>
<name>E9CTU4_COCPS</name>
<dbReference type="Pfam" id="PF17667">
    <property type="entry name" value="Pkinase_fungal"/>
    <property type="match status" value="1"/>
</dbReference>
<gene>
    <name evidence="2" type="ORF">CPSG_00086</name>
</gene>
<evidence type="ECO:0000259" key="1">
    <source>
        <dbReference type="Pfam" id="PF17667"/>
    </source>
</evidence>
<dbReference type="PANTHER" id="PTHR38248:SF2">
    <property type="entry name" value="FUNK1 11"/>
    <property type="match status" value="1"/>
</dbReference>
<dbReference type="OrthoDB" id="5152879at2759"/>
<sequence>MDCKQLGFDPTIITHRTECCIEIMKDGMKEQLVIDGVIRCACCIAGWAMMCWKVHHADKPDTPLIVKDSWQYLEHDEEGQLLCEATECEVTNVA</sequence>
<dbReference type="VEuPathDB" id="FungiDB:CPSG_00086"/>
<accession>E9CTU4</accession>
<dbReference type="AlphaFoldDB" id="E9CTU4"/>